<gene>
    <name evidence="2" type="ORF">HPHI1048_LOCUS14766</name>
</gene>
<sequence>MPRRPPCSSAVHAANAFVNVFIAESDSDDHILPKNGSYSPFHGFSRMLPQHASVRDGGTGVDGISRAGLNKIVGNTFNEGMRKPSRNGNPGELGSVAAHKLARHFLRARWRNPDDSQDLVVLQQMFCMMQPHQVANCVLVLREFSKWRPGPAGRGGDRASGKLGEFRKLKQEEESRCVKQKIEDTREKDVCEDDDDDNSDAFSMRSTVVNVRRVQESDEISIKKASPEMASDTHSFKGLLTPATTVQEILNQSSVNTTVHNLSDHKLSSADILNTLFLQVAASRVSQANAPSGISKPFNALFPAPMSIKNSFANDSMSLSNTGLSISPPTGLSQFWNHQIESSKSTLSQSGNDGIVQSFSDSRRSQGPILPPLKQVLLESAIRST</sequence>
<protein>
    <submittedName>
        <fullName evidence="2">Uncharacterized protein</fullName>
    </submittedName>
</protein>
<name>A0A7S0HN26_9CRYP</name>
<organism evidence="2">
    <name type="scientific">Hanusia phi</name>
    <dbReference type="NCBI Taxonomy" id="3032"/>
    <lineage>
        <taxon>Eukaryota</taxon>
        <taxon>Cryptophyceae</taxon>
        <taxon>Pyrenomonadales</taxon>
        <taxon>Geminigeraceae</taxon>
        <taxon>Hanusia</taxon>
    </lineage>
</organism>
<dbReference type="EMBL" id="HBEO01021818">
    <property type="protein sequence ID" value="CAD8491965.1"/>
    <property type="molecule type" value="Transcribed_RNA"/>
</dbReference>
<feature type="region of interest" description="Disordered" evidence="1">
    <location>
        <begin position="343"/>
        <end position="367"/>
    </location>
</feature>
<evidence type="ECO:0000256" key="1">
    <source>
        <dbReference type="SAM" id="MobiDB-lite"/>
    </source>
</evidence>
<accession>A0A7S0HN26</accession>
<reference evidence="2" key="1">
    <citation type="submission" date="2021-01" db="EMBL/GenBank/DDBJ databases">
        <authorList>
            <person name="Corre E."/>
            <person name="Pelletier E."/>
            <person name="Niang G."/>
            <person name="Scheremetjew M."/>
            <person name="Finn R."/>
            <person name="Kale V."/>
            <person name="Holt S."/>
            <person name="Cochrane G."/>
            <person name="Meng A."/>
            <person name="Brown T."/>
            <person name="Cohen L."/>
        </authorList>
    </citation>
    <scope>NUCLEOTIDE SEQUENCE</scope>
    <source>
        <strain evidence="2">CCMP325</strain>
    </source>
</reference>
<proteinExistence type="predicted"/>
<evidence type="ECO:0000313" key="2">
    <source>
        <dbReference type="EMBL" id="CAD8491965.1"/>
    </source>
</evidence>
<dbReference type="AlphaFoldDB" id="A0A7S0HN26"/>
<feature type="compositionally biased region" description="Polar residues" evidence="1">
    <location>
        <begin position="343"/>
        <end position="360"/>
    </location>
</feature>